<evidence type="ECO:0000259" key="2">
    <source>
        <dbReference type="Pfam" id="PF10536"/>
    </source>
</evidence>
<gene>
    <name evidence="3" type="ORF">G2W53_034068</name>
</gene>
<feature type="compositionally biased region" description="Basic and acidic residues" evidence="1">
    <location>
        <begin position="11"/>
        <end position="20"/>
    </location>
</feature>
<accession>A0A834T3F4</accession>
<protein>
    <submittedName>
        <fullName evidence="3">Aminotransferase-like mobile domain containing protein</fullName>
    </submittedName>
</protein>
<dbReference type="InterPro" id="IPR019557">
    <property type="entry name" value="AminoTfrase-like_pln_mobile"/>
</dbReference>
<dbReference type="InterPro" id="IPR044824">
    <property type="entry name" value="MAIN-like"/>
</dbReference>
<dbReference type="AlphaFoldDB" id="A0A834T3F4"/>
<comment type="caution">
    <text evidence="3">The sequence shown here is derived from an EMBL/GenBank/DDBJ whole genome shotgun (WGS) entry which is preliminary data.</text>
</comment>
<dbReference type="GO" id="GO:0008483">
    <property type="term" value="F:transaminase activity"/>
    <property type="evidence" value="ECO:0007669"/>
    <property type="project" value="UniProtKB-KW"/>
</dbReference>
<dbReference type="PANTHER" id="PTHR46033">
    <property type="entry name" value="PROTEIN MAIN-LIKE 2"/>
    <property type="match status" value="1"/>
</dbReference>
<dbReference type="PANTHER" id="PTHR46033:SF80">
    <property type="entry name" value="PROTEIN MAIN-LIKE 2-LIKE"/>
    <property type="match status" value="1"/>
</dbReference>
<keyword evidence="3" id="KW-0032">Aminotransferase</keyword>
<evidence type="ECO:0000313" key="4">
    <source>
        <dbReference type="Proteomes" id="UP000634136"/>
    </source>
</evidence>
<evidence type="ECO:0000256" key="1">
    <source>
        <dbReference type="SAM" id="MobiDB-lite"/>
    </source>
</evidence>
<feature type="domain" description="Aminotransferase-like plant mobile" evidence="2">
    <location>
        <begin position="106"/>
        <end position="477"/>
    </location>
</feature>
<feature type="region of interest" description="Disordered" evidence="1">
    <location>
        <begin position="1"/>
        <end position="30"/>
    </location>
</feature>
<name>A0A834T3F4_9FABA</name>
<evidence type="ECO:0000313" key="3">
    <source>
        <dbReference type="EMBL" id="KAF7813092.1"/>
    </source>
</evidence>
<reference evidence="3" key="1">
    <citation type="submission" date="2020-09" db="EMBL/GenBank/DDBJ databases">
        <title>Genome-Enabled Discovery of Anthraquinone Biosynthesis in Senna tora.</title>
        <authorList>
            <person name="Kang S.-H."/>
            <person name="Pandey R.P."/>
            <person name="Lee C.-M."/>
            <person name="Sim J.-S."/>
            <person name="Jeong J.-T."/>
            <person name="Choi B.-S."/>
            <person name="Jung M."/>
            <person name="Ginzburg D."/>
            <person name="Zhao K."/>
            <person name="Won S.Y."/>
            <person name="Oh T.-J."/>
            <person name="Yu Y."/>
            <person name="Kim N.-H."/>
            <person name="Lee O.R."/>
            <person name="Lee T.-H."/>
            <person name="Bashyal P."/>
            <person name="Kim T.-S."/>
            <person name="Lee W.-H."/>
            <person name="Kawkins C."/>
            <person name="Kim C.-K."/>
            <person name="Kim J.S."/>
            <person name="Ahn B.O."/>
            <person name="Rhee S.Y."/>
            <person name="Sohng J.K."/>
        </authorList>
    </citation>
    <scope>NUCLEOTIDE SEQUENCE</scope>
    <source>
        <tissue evidence="3">Leaf</tissue>
    </source>
</reference>
<proteinExistence type="predicted"/>
<feature type="region of interest" description="Disordered" evidence="1">
    <location>
        <begin position="569"/>
        <end position="604"/>
    </location>
</feature>
<keyword evidence="4" id="KW-1185">Reference proteome</keyword>
<dbReference type="Proteomes" id="UP000634136">
    <property type="component" value="Unassembled WGS sequence"/>
</dbReference>
<dbReference type="OrthoDB" id="1572276at2759"/>
<dbReference type="Pfam" id="PF10536">
    <property type="entry name" value="PMD"/>
    <property type="match status" value="1"/>
</dbReference>
<dbReference type="GO" id="GO:0010073">
    <property type="term" value="P:meristem maintenance"/>
    <property type="evidence" value="ECO:0007669"/>
    <property type="project" value="InterPro"/>
</dbReference>
<keyword evidence="3" id="KW-0808">Transferase</keyword>
<organism evidence="3 4">
    <name type="scientific">Senna tora</name>
    <dbReference type="NCBI Taxonomy" id="362788"/>
    <lineage>
        <taxon>Eukaryota</taxon>
        <taxon>Viridiplantae</taxon>
        <taxon>Streptophyta</taxon>
        <taxon>Embryophyta</taxon>
        <taxon>Tracheophyta</taxon>
        <taxon>Spermatophyta</taxon>
        <taxon>Magnoliopsida</taxon>
        <taxon>eudicotyledons</taxon>
        <taxon>Gunneridae</taxon>
        <taxon>Pentapetalae</taxon>
        <taxon>rosids</taxon>
        <taxon>fabids</taxon>
        <taxon>Fabales</taxon>
        <taxon>Fabaceae</taxon>
        <taxon>Caesalpinioideae</taxon>
        <taxon>Cassia clade</taxon>
        <taxon>Senna</taxon>
    </lineage>
</organism>
<sequence>MEDSSSNHGGLVEKRDKEHMVSPLGRNPSHRNAYFLKPTLNIIKNPQPQDDFYLPKTPFSSQTTNFDLESLPLEVTFSGWQIPIKGWKDWKERLYQKHKDTWIKVGIDEAIKASNDEIPKNKDLILSLAHKWYSKTNTFIFSWGEATITLEDIMVCGGYSVVGNPIFTPLQDEESKEMEAKLDRVRLNFASTKARKANHLPWLKCFFMKNISKELKVDKDVDELEHVAFLSLWLSRFVFPCPTISRDVLPIAIHLARGTQIALAPAVLASIYKDLTHLKTSIDRACARSKLGGTSRSIIRYYLLESSVIQISLVSPLKLVQIWADKRFPTLHPHPPKMLDQNLHHENDYVSTFNLDSCGETFKWRPYVNSSPKFYNKDYLKSFACCLRNSELVGMDRGYLYTKKYLPHRVGMQFGLDQDIPGQVDFHNKDEIIVDPYKAAWTNYSMAITDTMLLDVAVASSSISAPGFTLKYIEWWNQSKLGWGEKPGKENSDQVRSQSDERVYENGDTSMENYGVEIIDLAKRSDEIVNAVGGGELNRERVDMVISKPENLIGMLQGDIVELKVSPKATGNAEAVTQRREEDAPAGGMSHGKRTRQSSIKMKD</sequence>
<dbReference type="EMBL" id="JAAIUW010000010">
    <property type="protein sequence ID" value="KAF7813092.1"/>
    <property type="molecule type" value="Genomic_DNA"/>
</dbReference>